<dbReference type="GO" id="GO:0008531">
    <property type="term" value="F:riboflavin kinase activity"/>
    <property type="evidence" value="ECO:0007669"/>
    <property type="project" value="UniProtKB-UniRule"/>
</dbReference>
<keyword evidence="8 14" id="KW-0418">Kinase</keyword>
<keyword evidence="3 14" id="KW-0285">Flavoprotein</keyword>
<dbReference type="Gene3D" id="2.40.30.30">
    <property type="entry name" value="Riboflavin kinase-like"/>
    <property type="match status" value="1"/>
</dbReference>
<keyword evidence="11" id="KW-0511">Multifunctional enzyme</keyword>
<evidence type="ECO:0000256" key="7">
    <source>
        <dbReference type="ARBA" id="ARBA00022741"/>
    </source>
</evidence>
<dbReference type="Proteomes" id="UP000070394">
    <property type="component" value="Unassembled WGS sequence"/>
</dbReference>
<evidence type="ECO:0000256" key="2">
    <source>
        <dbReference type="ARBA" id="ARBA00005201"/>
    </source>
</evidence>
<evidence type="ECO:0000256" key="14">
    <source>
        <dbReference type="PIRNR" id="PIRNR004491"/>
    </source>
</evidence>
<comment type="similarity">
    <text evidence="14">Belongs to the ribF family.</text>
</comment>
<organism evidence="16 17">
    <name type="scientific">Lachnoanaerobaculum saburreum</name>
    <dbReference type="NCBI Taxonomy" id="467210"/>
    <lineage>
        <taxon>Bacteria</taxon>
        <taxon>Bacillati</taxon>
        <taxon>Bacillota</taxon>
        <taxon>Clostridia</taxon>
        <taxon>Lachnospirales</taxon>
        <taxon>Lachnospiraceae</taxon>
        <taxon>Lachnoanaerobaculum</taxon>
    </lineage>
</organism>
<keyword evidence="9 14" id="KW-0274">FAD</keyword>
<name>A0A133ZY76_9FIRM</name>
<dbReference type="GO" id="GO:0003919">
    <property type="term" value="F:FMN adenylyltransferase activity"/>
    <property type="evidence" value="ECO:0007669"/>
    <property type="project" value="UniProtKB-UniRule"/>
</dbReference>
<dbReference type="Pfam" id="PF01687">
    <property type="entry name" value="Flavokinase"/>
    <property type="match status" value="1"/>
</dbReference>
<dbReference type="AlphaFoldDB" id="A0A133ZY76"/>
<comment type="catalytic activity">
    <reaction evidence="13 14">
        <text>FMN + ATP + H(+) = FAD + diphosphate</text>
        <dbReference type="Rhea" id="RHEA:17237"/>
        <dbReference type="ChEBI" id="CHEBI:15378"/>
        <dbReference type="ChEBI" id="CHEBI:30616"/>
        <dbReference type="ChEBI" id="CHEBI:33019"/>
        <dbReference type="ChEBI" id="CHEBI:57692"/>
        <dbReference type="ChEBI" id="CHEBI:58210"/>
        <dbReference type="EC" id="2.7.7.2"/>
    </reaction>
</comment>
<dbReference type="PANTHER" id="PTHR22749:SF6">
    <property type="entry name" value="RIBOFLAVIN KINASE"/>
    <property type="match status" value="1"/>
</dbReference>
<protein>
    <recommendedName>
        <fullName evidence="14">Riboflavin biosynthesis protein</fullName>
    </recommendedName>
    <domain>
        <recommendedName>
            <fullName evidence="14">Riboflavin kinase</fullName>
            <ecNumber evidence="14">2.7.1.26</ecNumber>
        </recommendedName>
        <alternativeName>
            <fullName evidence="14">Flavokinase</fullName>
        </alternativeName>
    </domain>
    <domain>
        <recommendedName>
            <fullName evidence="14">FMN adenylyltransferase</fullName>
            <ecNumber evidence="14">2.7.7.2</ecNumber>
        </recommendedName>
        <alternativeName>
            <fullName evidence="14">FAD pyrophosphorylase</fullName>
        </alternativeName>
        <alternativeName>
            <fullName evidence="14">FAD synthase</fullName>
        </alternativeName>
    </domain>
</protein>
<dbReference type="Gene3D" id="3.40.50.620">
    <property type="entry name" value="HUPs"/>
    <property type="match status" value="1"/>
</dbReference>
<evidence type="ECO:0000256" key="9">
    <source>
        <dbReference type="ARBA" id="ARBA00022827"/>
    </source>
</evidence>
<dbReference type="GO" id="GO:0005524">
    <property type="term" value="F:ATP binding"/>
    <property type="evidence" value="ECO:0007669"/>
    <property type="project" value="UniProtKB-UniRule"/>
</dbReference>
<keyword evidence="6 14" id="KW-0548">Nucleotidyltransferase</keyword>
<dbReference type="InterPro" id="IPR023468">
    <property type="entry name" value="Riboflavin_kinase"/>
</dbReference>
<dbReference type="EMBL" id="LSDA01000014">
    <property type="protein sequence ID" value="KXB60398.1"/>
    <property type="molecule type" value="Genomic_DNA"/>
</dbReference>
<evidence type="ECO:0000313" key="17">
    <source>
        <dbReference type="Proteomes" id="UP000070394"/>
    </source>
</evidence>
<dbReference type="CDD" id="cd02064">
    <property type="entry name" value="FAD_synthetase_N"/>
    <property type="match status" value="1"/>
</dbReference>
<dbReference type="SUPFAM" id="SSF82114">
    <property type="entry name" value="Riboflavin kinase-like"/>
    <property type="match status" value="1"/>
</dbReference>
<evidence type="ECO:0000256" key="10">
    <source>
        <dbReference type="ARBA" id="ARBA00022840"/>
    </source>
</evidence>
<evidence type="ECO:0000256" key="11">
    <source>
        <dbReference type="ARBA" id="ARBA00023268"/>
    </source>
</evidence>
<dbReference type="InterPro" id="IPR002606">
    <property type="entry name" value="Riboflavin_kinase_bac"/>
</dbReference>
<keyword evidence="17" id="KW-1185">Reference proteome</keyword>
<comment type="pathway">
    <text evidence="1 14">Cofactor biosynthesis; FAD biosynthesis; FAD from FMN: step 1/1.</text>
</comment>
<dbReference type="PATRIC" id="fig|467210.3.peg.576"/>
<dbReference type="PANTHER" id="PTHR22749">
    <property type="entry name" value="RIBOFLAVIN KINASE/FMN ADENYLYLTRANSFERASE"/>
    <property type="match status" value="1"/>
</dbReference>
<keyword evidence="7 14" id="KW-0547">Nucleotide-binding</keyword>
<evidence type="ECO:0000256" key="8">
    <source>
        <dbReference type="ARBA" id="ARBA00022777"/>
    </source>
</evidence>
<dbReference type="EC" id="2.7.1.26" evidence="14"/>
<evidence type="ECO:0000256" key="6">
    <source>
        <dbReference type="ARBA" id="ARBA00022695"/>
    </source>
</evidence>
<dbReference type="GO" id="GO:0006747">
    <property type="term" value="P:FAD biosynthetic process"/>
    <property type="evidence" value="ECO:0007669"/>
    <property type="project" value="UniProtKB-UniRule"/>
</dbReference>
<dbReference type="FunFam" id="3.40.50.620:FF:000021">
    <property type="entry name" value="Riboflavin biosynthesis protein"/>
    <property type="match status" value="1"/>
</dbReference>
<evidence type="ECO:0000259" key="15">
    <source>
        <dbReference type="SMART" id="SM00904"/>
    </source>
</evidence>
<feature type="domain" description="Riboflavin kinase" evidence="15">
    <location>
        <begin position="182"/>
        <end position="312"/>
    </location>
</feature>
<dbReference type="OrthoDB" id="9803667at2"/>
<dbReference type="InterPro" id="IPR014729">
    <property type="entry name" value="Rossmann-like_a/b/a_fold"/>
</dbReference>
<dbReference type="InterPro" id="IPR023465">
    <property type="entry name" value="Riboflavin_kinase_dom_sf"/>
</dbReference>
<dbReference type="NCBIfam" id="NF004162">
    <property type="entry name" value="PRK05627.1-5"/>
    <property type="match status" value="1"/>
</dbReference>
<comment type="pathway">
    <text evidence="2 14">Cofactor biosynthesis; FMN biosynthesis; FMN from riboflavin (ATP route): step 1/1.</text>
</comment>
<dbReference type="SMART" id="SM00904">
    <property type="entry name" value="Flavokinase"/>
    <property type="match status" value="1"/>
</dbReference>
<evidence type="ECO:0000256" key="12">
    <source>
        <dbReference type="ARBA" id="ARBA00047880"/>
    </source>
</evidence>
<dbReference type="InterPro" id="IPR015864">
    <property type="entry name" value="FAD_synthase"/>
</dbReference>
<dbReference type="STRING" id="467210.HMPREF1866_00583"/>
<dbReference type="SUPFAM" id="SSF52374">
    <property type="entry name" value="Nucleotidylyl transferase"/>
    <property type="match status" value="1"/>
</dbReference>
<dbReference type="RefSeq" id="WP_060930527.1">
    <property type="nucleotide sequence ID" value="NZ_KQ959776.1"/>
</dbReference>
<proteinExistence type="inferred from homology"/>
<reference evidence="17" key="1">
    <citation type="submission" date="2016-01" db="EMBL/GenBank/DDBJ databases">
        <authorList>
            <person name="Mitreva M."/>
            <person name="Pepin K.H."/>
            <person name="Mihindukulasuriya K.A."/>
            <person name="Fulton R."/>
            <person name="Fronick C."/>
            <person name="O'Laughlin M."/>
            <person name="Miner T."/>
            <person name="Herter B."/>
            <person name="Rosa B.A."/>
            <person name="Cordes M."/>
            <person name="Tomlinson C."/>
            <person name="Wollam A."/>
            <person name="Palsikar V.B."/>
            <person name="Mardis E.R."/>
            <person name="Wilson R.K."/>
        </authorList>
    </citation>
    <scope>NUCLEOTIDE SEQUENCE [LARGE SCALE GENOMIC DNA]</scope>
    <source>
        <strain evidence="17">DNF00896</strain>
    </source>
</reference>
<evidence type="ECO:0000256" key="3">
    <source>
        <dbReference type="ARBA" id="ARBA00022630"/>
    </source>
</evidence>
<sequence>MITFINTTDIKITEKTAVVIGKFDGEHRGHRKLFRTLKKEATERGLKTVVFSFRILPSNIVKNKHTTQIFTNVERRKKLEELGIDYYIEYPFNMDIARLTGEEFLKDILIEKLGMAEIVAGDDAAFGYKKSGNIELLNRLSKEWGFDVKIITKEKDDFQNDISSTLIRSKLDEGDMEEANKLLGGVYSISGVVEEGNKLGVKLGFPTLNIFPSSEKHLPKSGVYASRVRIGDDDTLYLGLTNVGSNPSIKDDKKDHIARVETYLYNFDATLYGREIEVYLYKYIRPEIKFESLEALKSQISKDKVEVLNFLNSHAN</sequence>
<dbReference type="InterPro" id="IPR015865">
    <property type="entry name" value="Riboflavin_kinase_bac/euk"/>
</dbReference>
<dbReference type="GO" id="GO:0009231">
    <property type="term" value="P:riboflavin biosynthetic process"/>
    <property type="evidence" value="ECO:0007669"/>
    <property type="project" value="InterPro"/>
</dbReference>
<keyword evidence="4 14" id="KW-0288">FMN</keyword>
<comment type="caution">
    <text evidence="16">The sequence shown here is derived from an EMBL/GenBank/DDBJ whole genome shotgun (WGS) entry which is preliminary data.</text>
</comment>
<dbReference type="UniPathway" id="UPA00277">
    <property type="reaction ID" value="UER00407"/>
</dbReference>
<dbReference type="GO" id="GO:0009398">
    <property type="term" value="P:FMN biosynthetic process"/>
    <property type="evidence" value="ECO:0007669"/>
    <property type="project" value="UniProtKB-UniRule"/>
</dbReference>
<comment type="catalytic activity">
    <reaction evidence="12 14">
        <text>riboflavin + ATP = FMN + ADP + H(+)</text>
        <dbReference type="Rhea" id="RHEA:14357"/>
        <dbReference type="ChEBI" id="CHEBI:15378"/>
        <dbReference type="ChEBI" id="CHEBI:30616"/>
        <dbReference type="ChEBI" id="CHEBI:57986"/>
        <dbReference type="ChEBI" id="CHEBI:58210"/>
        <dbReference type="ChEBI" id="CHEBI:456216"/>
        <dbReference type="EC" id="2.7.1.26"/>
    </reaction>
</comment>
<evidence type="ECO:0000256" key="4">
    <source>
        <dbReference type="ARBA" id="ARBA00022643"/>
    </source>
</evidence>
<dbReference type="UniPathway" id="UPA00276">
    <property type="reaction ID" value="UER00406"/>
</dbReference>
<keyword evidence="5 14" id="KW-0808">Transferase</keyword>
<evidence type="ECO:0000256" key="1">
    <source>
        <dbReference type="ARBA" id="ARBA00004726"/>
    </source>
</evidence>
<dbReference type="NCBIfam" id="TIGR00083">
    <property type="entry name" value="ribF"/>
    <property type="match status" value="1"/>
</dbReference>
<evidence type="ECO:0000256" key="13">
    <source>
        <dbReference type="ARBA" id="ARBA00049494"/>
    </source>
</evidence>
<gene>
    <name evidence="16" type="ORF">HMPREF1866_00583</name>
</gene>
<keyword evidence="10 14" id="KW-0067">ATP-binding</keyword>
<accession>A0A133ZY76</accession>
<dbReference type="Pfam" id="PF06574">
    <property type="entry name" value="FAD_syn"/>
    <property type="match status" value="1"/>
</dbReference>
<evidence type="ECO:0000313" key="16">
    <source>
        <dbReference type="EMBL" id="KXB60398.1"/>
    </source>
</evidence>
<dbReference type="PIRSF" id="PIRSF004491">
    <property type="entry name" value="FAD_Synth"/>
    <property type="match status" value="1"/>
</dbReference>
<dbReference type="EC" id="2.7.7.2" evidence="14"/>
<evidence type="ECO:0000256" key="5">
    <source>
        <dbReference type="ARBA" id="ARBA00022679"/>
    </source>
</evidence>